<dbReference type="PANTHER" id="PTHR43364:SF1">
    <property type="entry name" value="OXIDOREDUCTASE YDHF"/>
    <property type="match status" value="1"/>
</dbReference>
<dbReference type="EMBL" id="VJWA01000001">
    <property type="protein sequence ID" value="TRW17010.1"/>
    <property type="molecule type" value="Genomic_DNA"/>
</dbReference>
<dbReference type="SUPFAM" id="SSF51430">
    <property type="entry name" value="NAD(P)-linked oxidoreductase"/>
    <property type="match status" value="1"/>
</dbReference>
<dbReference type="InterPro" id="IPR023210">
    <property type="entry name" value="NADP_OxRdtase_dom"/>
</dbReference>
<protein>
    <submittedName>
        <fullName evidence="2">Aldo/keto reductase</fullName>
    </submittedName>
</protein>
<evidence type="ECO:0000259" key="1">
    <source>
        <dbReference type="Pfam" id="PF00248"/>
    </source>
</evidence>
<proteinExistence type="predicted"/>
<dbReference type="AlphaFoldDB" id="A0A552UFL8"/>
<comment type="caution">
    <text evidence="2">The sequence shown here is derived from an EMBL/GenBank/DDBJ whole genome shotgun (WGS) entry which is preliminary data.</text>
</comment>
<evidence type="ECO:0000313" key="2">
    <source>
        <dbReference type="EMBL" id="TRW17010.1"/>
    </source>
</evidence>
<dbReference type="PANTHER" id="PTHR43364">
    <property type="entry name" value="NADH-SPECIFIC METHYLGLYOXAL REDUCTASE-RELATED"/>
    <property type="match status" value="1"/>
</dbReference>
<dbReference type="RefSeq" id="WP_143554554.1">
    <property type="nucleotide sequence ID" value="NZ_VJWA01000001.1"/>
</dbReference>
<dbReference type="InterPro" id="IPR050523">
    <property type="entry name" value="AKR_Detox_Biosynth"/>
</dbReference>
<dbReference type="Gene3D" id="3.20.20.100">
    <property type="entry name" value="NADP-dependent oxidoreductase domain"/>
    <property type="match status" value="1"/>
</dbReference>
<name>A0A552UFL8_9SPHN</name>
<dbReference type="OrthoDB" id="7181835at2"/>
<accession>A0A552UFL8</accession>
<dbReference type="Proteomes" id="UP000317894">
    <property type="component" value="Unassembled WGS sequence"/>
</dbReference>
<reference evidence="2 3" key="1">
    <citation type="submission" date="2019-07" db="EMBL/GenBank/DDBJ databases">
        <title>Novel species isolated from glacier.</title>
        <authorList>
            <person name="Liu Q."/>
            <person name="Xin Y.-H."/>
        </authorList>
    </citation>
    <scope>NUCLEOTIDE SEQUENCE [LARGE SCALE GENOMIC DNA]</scope>
    <source>
        <strain evidence="2 3">LB1R16</strain>
    </source>
</reference>
<feature type="domain" description="NADP-dependent oxidoreductase" evidence="1">
    <location>
        <begin position="23"/>
        <end position="300"/>
    </location>
</feature>
<sequence length="311" mass="32795">MTEITLSPEPRPLGKSGLSVSPMAWGMWRFGGDDVRAAREKVEAAFDAGITLFDTADIYGPDNDEPFGASELLLGRVFAEAPGLRDRMVLASKGGIRMGVPYDSSPAYLREAVEASLTRLGVERIDLWQVHRPDMLAHPAEVAATLDALVTEGKIGAVGVSNHTPAQTAALAAHLTSGLASTQPEFSCLATAPLFDGTLDLAMQAGTAVLAWSPLGQGRLAEGDPRPGRGKPDDAQATRVKAALDAHAAKYGVDRTAVAYAWVMAHPARPIPIVGTQTPARIAASADAYKVSFTRAEWYAILVASLGEDLP</sequence>
<dbReference type="GO" id="GO:0005829">
    <property type="term" value="C:cytosol"/>
    <property type="evidence" value="ECO:0007669"/>
    <property type="project" value="TreeGrafter"/>
</dbReference>
<gene>
    <name evidence="2" type="ORF">FMM06_02025</name>
</gene>
<evidence type="ECO:0000313" key="3">
    <source>
        <dbReference type="Proteomes" id="UP000317894"/>
    </source>
</evidence>
<organism evidence="2 3">
    <name type="scientific">Glacieibacterium frigidum</name>
    <dbReference type="NCBI Taxonomy" id="2593303"/>
    <lineage>
        <taxon>Bacteria</taxon>
        <taxon>Pseudomonadati</taxon>
        <taxon>Pseudomonadota</taxon>
        <taxon>Alphaproteobacteria</taxon>
        <taxon>Sphingomonadales</taxon>
        <taxon>Sphingosinicellaceae</taxon>
        <taxon>Glacieibacterium</taxon>
    </lineage>
</organism>
<dbReference type="Pfam" id="PF00248">
    <property type="entry name" value="Aldo_ket_red"/>
    <property type="match status" value="1"/>
</dbReference>
<keyword evidence="3" id="KW-1185">Reference proteome</keyword>
<dbReference type="InterPro" id="IPR036812">
    <property type="entry name" value="NAD(P)_OxRdtase_dom_sf"/>
</dbReference>